<dbReference type="InterPro" id="IPR002808">
    <property type="entry name" value="AdoCbi_amidolase"/>
</dbReference>
<dbReference type="OrthoDB" id="34339at2"/>
<protein>
    <submittedName>
        <fullName evidence="1">Putative Adenosylcobinamide amidohydrolase</fullName>
        <ecNumber evidence="1">3.5.1.90</ecNumber>
    </submittedName>
</protein>
<keyword evidence="2" id="KW-1185">Reference proteome</keyword>
<gene>
    <name evidence="1" type="ORF">NITMOv2_1841</name>
</gene>
<organism evidence="1 2">
    <name type="scientific">Nitrospira moscoviensis</name>
    <dbReference type="NCBI Taxonomy" id="42253"/>
    <lineage>
        <taxon>Bacteria</taxon>
        <taxon>Pseudomonadati</taxon>
        <taxon>Nitrospirota</taxon>
        <taxon>Nitrospiria</taxon>
        <taxon>Nitrospirales</taxon>
        <taxon>Nitrospiraceae</taxon>
        <taxon>Nitrospira</taxon>
    </lineage>
</organism>
<dbReference type="PANTHER" id="PTHR35336:SF5">
    <property type="entry name" value="ADENOSYLCOBINAMIDE AMIDOHYDROLASE"/>
    <property type="match status" value="1"/>
</dbReference>
<name>A0A0K2GBB9_NITMO</name>
<dbReference type="GO" id="GO:0043756">
    <property type="term" value="F:adenosylcobinamide hydrolase activity"/>
    <property type="evidence" value="ECO:0007669"/>
    <property type="project" value="UniProtKB-EC"/>
</dbReference>
<dbReference type="InterPro" id="IPR052209">
    <property type="entry name" value="CbiZ"/>
</dbReference>
<dbReference type="RefSeq" id="WP_053379453.1">
    <property type="nucleotide sequence ID" value="NZ_CP011801.1"/>
</dbReference>
<dbReference type="PATRIC" id="fig|42253.5.peg.1811"/>
<dbReference type="STRING" id="42253.NITMOv2_1841"/>
<reference evidence="1 2" key="1">
    <citation type="journal article" date="2015" name="Proc. Natl. Acad. Sci. U.S.A.">
        <title>Expanded metabolic versatility of ubiquitous nitrite-oxidizing bacteria from the genus Nitrospira.</title>
        <authorList>
            <person name="Koch H."/>
            <person name="Lucker S."/>
            <person name="Albertsen M."/>
            <person name="Kitzinger K."/>
            <person name="Herbold C."/>
            <person name="Spieck E."/>
            <person name="Nielsen P.H."/>
            <person name="Wagner M."/>
            <person name="Daims H."/>
        </authorList>
    </citation>
    <scope>NUCLEOTIDE SEQUENCE [LARGE SCALE GENOMIC DNA]</scope>
    <source>
        <strain evidence="1 2">NSP M-1</strain>
    </source>
</reference>
<accession>A0A0K2GBB9</accession>
<dbReference type="Proteomes" id="UP000069205">
    <property type="component" value="Chromosome"/>
</dbReference>
<evidence type="ECO:0000313" key="1">
    <source>
        <dbReference type="EMBL" id="ALA58261.1"/>
    </source>
</evidence>
<dbReference type="AlphaFoldDB" id="A0A0K2GBB9"/>
<proteinExistence type="predicted"/>
<dbReference type="Pfam" id="PF01955">
    <property type="entry name" value="CbiZ"/>
    <property type="match status" value="1"/>
</dbReference>
<evidence type="ECO:0000313" key="2">
    <source>
        <dbReference type="Proteomes" id="UP000069205"/>
    </source>
</evidence>
<dbReference type="EC" id="3.5.1.90" evidence="1"/>
<keyword evidence="1" id="KW-0378">Hydrolase</keyword>
<sequence length="251" mass="26625">MGTDRRVRIRISYRVTGGTLVVDCGTPMRVLSSAPWGGGLQTTRYILNHQVDANPAANGLQTAARQPLIPNGHPSRRLRQVASSLGIDEPCVGLMTAVPMTQLIAGREKSNGLWVECFATVGVTNAVCAGEPHNGSRSVLQKPGTINLILITNGCLSHAAMVGAVQVATESKTGVLRDHAVPSWTGRRGATGTGTDAVVIACAHRHEGRWLPYSGTHTAIGELIGRVVTDCVTRGLARAKEWRARSGRINV</sequence>
<dbReference type="PANTHER" id="PTHR35336">
    <property type="entry name" value="ADENOSYLCOBINAMIDE AMIDOHYDROLASE"/>
    <property type="match status" value="1"/>
</dbReference>
<dbReference type="KEGG" id="nmv:NITMOv2_1841"/>
<dbReference type="EMBL" id="CP011801">
    <property type="protein sequence ID" value="ALA58261.1"/>
    <property type="molecule type" value="Genomic_DNA"/>
</dbReference>